<reference evidence="1" key="1">
    <citation type="submission" date="2020-03" db="EMBL/GenBank/DDBJ databases">
        <title>The deep terrestrial virosphere.</title>
        <authorList>
            <person name="Holmfeldt K."/>
            <person name="Nilsson E."/>
            <person name="Simone D."/>
            <person name="Lopez-Fernandez M."/>
            <person name="Wu X."/>
            <person name="de Brujin I."/>
            <person name="Lundin D."/>
            <person name="Andersson A."/>
            <person name="Bertilsson S."/>
            <person name="Dopson M."/>
        </authorList>
    </citation>
    <scope>NUCLEOTIDE SEQUENCE</scope>
    <source>
        <strain evidence="1">MM171A00145</strain>
    </source>
</reference>
<evidence type="ECO:0000313" key="1">
    <source>
        <dbReference type="EMBL" id="QJB01160.1"/>
    </source>
</evidence>
<gene>
    <name evidence="1" type="ORF">MM171A00145_0097</name>
</gene>
<dbReference type="AlphaFoldDB" id="A0A6M3M4T1"/>
<accession>A0A6M3M4T1</accession>
<proteinExistence type="predicted"/>
<sequence length="114" mass="12788">MSIDDGWSKGGSERKGVEDYHTVEAMFAFPAIDRRDAEIARLEWRLQACEETRAELEVSFKATVAEVERLKTLLPPFTPCPVCGVVSWYPPKEMDPAVDRSKCLACGEPKEVDP</sequence>
<dbReference type="EMBL" id="MT143705">
    <property type="protein sequence ID" value="QJB01160.1"/>
    <property type="molecule type" value="Genomic_DNA"/>
</dbReference>
<protein>
    <submittedName>
        <fullName evidence="1">Uncharacterized protein</fullName>
    </submittedName>
</protein>
<name>A0A6M3M4T1_9ZZZZ</name>
<organism evidence="1">
    <name type="scientific">viral metagenome</name>
    <dbReference type="NCBI Taxonomy" id="1070528"/>
    <lineage>
        <taxon>unclassified sequences</taxon>
        <taxon>metagenomes</taxon>
        <taxon>organismal metagenomes</taxon>
    </lineage>
</organism>